<dbReference type="InterPro" id="IPR035901">
    <property type="entry name" value="GIY-YIG_endonuc_sf"/>
</dbReference>
<name>A0A151I1S2_9HYME</name>
<dbReference type="CDD" id="cd10442">
    <property type="entry name" value="GIY-YIG_PLEs"/>
    <property type="match status" value="1"/>
</dbReference>
<organism evidence="2 3">
    <name type="scientific">Atta colombica</name>
    <dbReference type="NCBI Taxonomy" id="520822"/>
    <lineage>
        <taxon>Eukaryota</taxon>
        <taxon>Metazoa</taxon>
        <taxon>Ecdysozoa</taxon>
        <taxon>Arthropoda</taxon>
        <taxon>Hexapoda</taxon>
        <taxon>Insecta</taxon>
        <taxon>Pterygota</taxon>
        <taxon>Neoptera</taxon>
        <taxon>Endopterygota</taxon>
        <taxon>Hymenoptera</taxon>
        <taxon>Apocrita</taxon>
        <taxon>Aculeata</taxon>
        <taxon>Formicoidea</taxon>
        <taxon>Formicidae</taxon>
        <taxon>Myrmicinae</taxon>
        <taxon>Atta</taxon>
    </lineage>
</organism>
<proteinExistence type="predicted"/>
<accession>A0A151I1S2</accession>
<feature type="domain" description="GIY-YIG" evidence="1">
    <location>
        <begin position="75"/>
        <end position="121"/>
    </location>
</feature>
<dbReference type="AlphaFoldDB" id="A0A151I1S2"/>
<protein>
    <recommendedName>
        <fullName evidence="1">GIY-YIG domain-containing protein</fullName>
    </recommendedName>
</protein>
<reference evidence="2 3" key="1">
    <citation type="submission" date="2015-09" db="EMBL/GenBank/DDBJ databases">
        <title>Atta colombica WGS genome.</title>
        <authorList>
            <person name="Nygaard S."/>
            <person name="Hu H."/>
            <person name="Boomsma J."/>
            <person name="Zhang G."/>
        </authorList>
    </citation>
    <scope>NUCLEOTIDE SEQUENCE [LARGE SCALE GENOMIC DNA]</scope>
    <source>
        <strain evidence="2">Treedump-2</strain>
        <tissue evidence="2">Whole body</tissue>
    </source>
</reference>
<evidence type="ECO:0000259" key="1">
    <source>
        <dbReference type="Pfam" id="PF01541"/>
    </source>
</evidence>
<dbReference type="Pfam" id="PF01541">
    <property type="entry name" value="GIY-YIG"/>
    <property type="match status" value="1"/>
</dbReference>
<gene>
    <name evidence="2" type="ORF">ALC53_09147</name>
</gene>
<keyword evidence="3" id="KW-1185">Reference proteome</keyword>
<dbReference type="InterPro" id="IPR000305">
    <property type="entry name" value="GIY-YIG_endonuc"/>
</dbReference>
<dbReference type="Proteomes" id="UP000078540">
    <property type="component" value="Unassembled WGS sequence"/>
</dbReference>
<evidence type="ECO:0000313" key="2">
    <source>
        <dbReference type="EMBL" id="KYM80408.1"/>
    </source>
</evidence>
<dbReference type="STRING" id="520822.A0A151I1S2"/>
<evidence type="ECO:0000313" key="3">
    <source>
        <dbReference type="Proteomes" id="UP000078540"/>
    </source>
</evidence>
<dbReference type="Gene3D" id="3.40.1440.10">
    <property type="entry name" value="GIY-YIG endonuclease"/>
    <property type="match status" value="1"/>
</dbReference>
<dbReference type="EMBL" id="KQ976572">
    <property type="protein sequence ID" value="KYM80408.1"/>
    <property type="molecule type" value="Genomic_DNA"/>
</dbReference>
<sequence length="168" mass="20117">MLQLMFSYDRFNVKKSVIMNTVVTAILLSHPRYHKFIFDAINERVKKLFINQVDKTREDNNSEDINKTFMKNSKNVVYKVPCKDCDATYVGQTKRKLNTRINKHKSQLRKNNGIDWENVKVIDRERYLGNRLVSEMIHIKLQMNELNLQTDTEFFHHRYTSILDQFNN</sequence>